<dbReference type="EMBL" id="MN167376">
    <property type="protein sequence ID" value="QGJ83551.1"/>
    <property type="molecule type" value="mRNA"/>
</dbReference>
<dbReference type="InterPro" id="IPR029070">
    <property type="entry name" value="Chitinase_insertion_sf"/>
</dbReference>
<dbReference type="Pfam" id="PF00704">
    <property type="entry name" value="Glyco_hydro_18"/>
    <property type="match status" value="1"/>
</dbReference>
<keyword evidence="2" id="KW-0378">Hydrolase</keyword>
<evidence type="ECO:0000313" key="2">
    <source>
        <dbReference type="EMBL" id="QGJ83551.1"/>
    </source>
</evidence>
<organism evidence="2">
    <name type="scientific">Opalina sp. OP10</name>
    <dbReference type="NCBI Taxonomy" id="2666322"/>
    <lineage>
        <taxon>Eukaryota</taxon>
        <taxon>Sar</taxon>
        <taxon>Stramenopiles</taxon>
        <taxon>Bigyra</taxon>
        <taxon>Opalozoa</taxon>
        <taxon>Opalinata</taxon>
        <taxon>Opalinidae</taxon>
        <taxon>Opalina</taxon>
    </lineage>
</organism>
<proteinExistence type="evidence at transcript level"/>
<evidence type="ECO:0000259" key="1">
    <source>
        <dbReference type="PROSITE" id="PS51910"/>
    </source>
</evidence>
<dbReference type="GO" id="GO:0005975">
    <property type="term" value="P:carbohydrate metabolic process"/>
    <property type="evidence" value="ECO:0007669"/>
    <property type="project" value="InterPro"/>
</dbReference>
<dbReference type="Gene3D" id="3.20.20.80">
    <property type="entry name" value="Glycosidases"/>
    <property type="match status" value="1"/>
</dbReference>
<dbReference type="PANTHER" id="PTHR11177">
    <property type="entry name" value="CHITINASE"/>
    <property type="match status" value="1"/>
</dbReference>
<dbReference type="SUPFAM" id="SSF51445">
    <property type="entry name" value="(Trans)glycosidases"/>
    <property type="match status" value="1"/>
</dbReference>
<dbReference type="SUPFAM" id="SSF54556">
    <property type="entry name" value="Chitinase insertion domain"/>
    <property type="match status" value="1"/>
</dbReference>
<protein>
    <submittedName>
        <fullName evidence="2">Glycoside hydrolase 18</fullName>
    </submittedName>
</protein>
<dbReference type="GO" id="GO:0008061">
    <property type="term" value="F:chitin binding"/>
    <property type="evidence" value="ECO:0007669"/>
    <property type="project" value="TreeGrafter"/>
</dbReference>
<accession>A0A649UZ48</accession>
<dbReference type="AlphaFoldDB" id="A0A649UZ48"/>
<dbReference type="InterPro" id="IPR050314">
    <property type="entry name" value="Glycosyl_Hydrlase_18"/>
</dbReference>
<dbReference type="GO" id="GO:0006032">
    <property type="term" value="P:chitin catabolic process"/>
    <property type="evidence" value="ECO:0007669"/>
    <property type="project" value="TreeGrafter"/>
</dbReference>
<dbReference type="PROSITE" id="PS51910">
    <property type="entry name" value="GH18_2"/>
    <property type="match status" value="1"/>
</dbReference>
<dbReference type="InterPro" id="IPR017853">
    <property type="entry name" value="GH"/>
</dbReference>
<dbReference type="Gene3D" id="3.10.50.10">
    <property type="match status" value="1"/>
</dbReference>
<dbReference type="GO" id="GO:0004568">
    <property type="term" value="F:chitinase activity"/>
    <property type="evidence" value="ECO:0007669"/>
    <property type="project" value="TreeGrafter"/>
</dbReference>
<dbReference type="PANTHER" id="PTHR11177:SF317">
    <property type="entry name" value="CHITINASE 12-RELATED"/>
    <property type="match status" value="1"/>
</dbReference>
<name>A0A649UZ48_9STRA</name>
<feature type="domain" description="GH18" evidence="1">
    <location>
        <begin position="1"/>
        <end position="178"/>
    </location>
</feature>
<reference evidence="2" key="1">
    <citation type="journal article" date="2019" name="Mol. Biol. Evol.">
        <title>Ancient Adaptive Lateral Gene Transfers in the Symbiotic Opalina - Blastocystis Stramenopile Lineage.</title>
        <authorList>
            <person name="Yubuki N."/>
            <person name="Galindo L.J."/>
            <person name="Reboul G."/>
            <person name="Lopez-Garcia P."/>
            <person name="Brown M.W."/>
            <person name="Pollet N."/>
            <person name="Moreira D."/>
        </authorList>
    </citation>
    <scope>NUCLEOTIDE SEQUENCE</scope>
    <source>
        <strain evidence="2">OP10</strain>
    </source>
</reference>
<dbReference type="InterPro" id="IPR001223">
    <property type="entry name" value="Glyco_hydro18_cat"/>
</dbReference>
<sequence length="207" mass="24059">MISMVHMNQKHIVIHLYIHYLILIKNSLYYKYTIDYGLNMWLNGGTPNNKLVLGLALYGRCWTLSSNAPGQGLLSKSKGDSKEGEWTRTGGFLAYFEINNYIKNGGIVNYDEYTKSNYIQFNGDQWCSYDSKLSLLDKLNYAMKNNLYGVMFWALDQDEYITESYPLINYVVENSKVCKKRDKNHNNGNKNDENLVEEFDVNYNITN</sequence>
<dbReference type="GO" id="GO:0005576">
    <property type="term" value="C:extracellular region"/>
    <property type="evidence" value="ECO:0007669"/>
    <property type="project" value="TreeGrafter"/>
</dbReference>